<dbReference type="Proteomes" id="UP000540412">
    <property type="component" value="Unassembled WGS sequence"/>
</dbReference>
<evidence type="ECO:0000313" key="1">
    <source>
        <dbReference type="EMBL" id="MBB5913520.1"/>
    </source>
</evidence>
<dbReference type="EMBL" id="JACHIT010000001">
    <property type="protein sequence ID" value="MBB5913520.1"/>
    <property type="molecule type" value="Genomic_DNA"/>
</dbReference>
<sequence>MYEADDEINRILAQQVGWSPFDDHLLYTCGVVEFLRDGRLSELPPRPTRVRLEHGELPLAEGPAVWSEWRPAGDGSWNRNQVSAFGSLGFVAAAHLGNAALNRSRRHRAEQARQPRWIASPPAMAVISDRRIFLADSKQSWSVYWSGLDQVDLLAPDRLGFKYSSADSSRPVTAQVHCPWAPLIFVIAAYTNFPNHPTLLSGTWLPPNFEEKCHLAGKPCPNVRNPPGREHHGGESF</sequence>
<keyword evidence="2" id="KW-1185">Reference proteome</keyword>
<comment type="caution">
    <text evidence="1">The sequence shown here is derived from an EMBL/GenBank/DDBJ whole genome shotgun (WGS) entry which is preliminary data.</text>
</comment>
<protein>
    <submittedName>
        <fullName evidence="1">Uncharacterized protein</fullName>
    </submittedName>
</protein>
<name>A0A7W9PCI4_9NOCA</name>
<accession>A0A7W9PCI4</accession>
<proteinExistence type="predicted"/>
<gene>
    <name evidence="1" type="ORF">BJY24_002387</name>
</gene>
<organism evidence="1 2">
    <name type="scientific">Nocardia transvalensis</name>
    <dbReference type="NCBI Taxonomy" id="37333"/>
    <lineage>
        <taxon>Bacteria</taxon>
        <taxon>Bacillati</taxon>
        <taxon>Actinomycetota</taxon>
        <taxon>Actinomycetes</taxon>
        <taxon>Mycobacteriales</taxon>
        <taxon>Nocardiaceae</taxon>
        <taxon>Nocardia</taxon>
    </lineage>
</organism>
<reference evidence="1 2" key="1">
    <citation type="submission" date="2020-08" db="EMBL/GenBank/DDBJ databases">
        <title>Sequencing the genomes of 1000 actinobacteria strains.</title>
        <authorList>
            <person name="Klenk H.-P."/>
        </authorList>
    </citation>
    <scope>NUCLEOTIDE SEQUENCE [LARGE SCALE GENOMIC DNA]</scope>
    <source>
        <strain evidence="1 2">DSM 43582</strain>
    </source>
</reference>
<dbReference type="AlphaFoldDB" id="A0A7W9PCI4"/>
<evidence type="ECO:0000313" key="2">
    <source>
        <dbReference type="Proteomes" id="UP000540412"/>
    </source>
</evidence>
<dbReference type="RefSeq" id="WP_051160894.1">
    <property type="nucleotide sequence ID" value="NZ_JACHIT010000001.1"/>
</dbReference>